<reference evidence="1 2" key="1">
    <citation type="submission" date="2015-01" db="EMBL/GenBank/DDBJ databases">
        <title>The Genome Sequence of Cryptococcus gattii EJB2.</title>
        <authorList>
            <consortium name="The Broad Institute Genomics Platform"/>
            <person name="Cuomo C."/>
            <person name="Litvintseva A."/>
            <person name="Chen Y."/>
            <person name="Heitman J."/>
            <person name="Sun S."/>
            <person name="Springer D."/>
            <person name="Dromer F."/>
            <person name="Young S."/>
            <person name="Zeng Q."/>
            <person name="Gargeya S."/>
            <person name="Abouelleil A."/>
            <person name="Alvarado L."/>
            <person name="Chapman S.B."/>
            <person name="Gainer-Dewar J."/>
            <person name="Goldberg J."/>
            <person name="Griggs A."/>
            <person name="Gujja S."/>
            <person name="Hansen M."/>
            <person name="Howarth C."/>
            <person name="Imamovic A."/>
            <person name="Larimer J."/>
            <person name="Murphy C."/>
            <person name="Naylor J."/>
            <person name="Pearson M."/>
            <person name="Priest M."/>
            <person name="Roberts A."/>
            <person name="Saif S."/>
            <person name="Shea T."/>
            <person name="Sykes S."/>
            <person name="Wortman J."/>
            <person name="Nusbaum C."/>
            <person name="Birren B."/>
        </authorList>
    </citation>
    <scope>NUCLEOTIDE SEQUENCE [LARGE SCALE GENOMIC DNA]</scope>
    <source>
        <strain evidence="1 2">EJB2</strain>
    </source>
</reference>
<gene>
    <name evidence="1" type="ORF">I306_00273</name>
</gene>
<dbReference type="EMBL" id="KN848557">
    <property type="protein sequence ID" value="KIR82674.1"/>
    <property type="molecule type" value="Genomic_DNA"/>
</dbReference>
<name>A0ABR5C4S9_9TREE</name>
<protein>
    <submittedName>
        <fullName evidence="1">SFT2 domain-containing protein</fullName>
    </submittedName>
</protein>
<organism evidence="1 2">
    <name type="scientific">Cryptococcus gattii EJB2</name>
    <dbReference type="NCBI Taxonomy" id="1296103"/>
    <lineage>
        <taxon>Eukaryota</taxon>
        <taxon>Fungi</taxon>
        <taxon>Dikarya</taxon>
        <taxon>Basidiomycota</taxon>
        <taxon>Agaricomycotina</taxon>
        <taxon>Tremellomycetes</taxon>
        <taxon>Tremellales</taxon>
        <taxon>Cryptococcaceae</taxon>
        <taxon>Cryptococcus</taxon>
        <taxon>Cryptococcus gattii species complex</taxon>
    </lineage>
</organism>
<evidence type="ECO:0000313" key="2">
    <source>
        <dbReference type="Proteomes" id="UP000054272"/>
    </source>
</evidence>
<accession>A0ABR5C4S9</accession>
<dbReference type="Proteomes" id="UP000054272">
    <property type="component" value="Unassembled WGS sequence"/>
</dbReference>
<sequence>MSGYIPLRNEGNSQEEEAYFALSVSGLGTSCVAFLDANALIQSSEVGKVPWISCLLCWWNSMFWYRILISAHSYVVTAPRGYFGCQNVFVNICTGLYPWKLLVHAWICHLTWSLEPSHPLFRHRYQIHNRHTPGLNHTSRCLTIIRDSLLPRRHDYFEARGPNGHERRREPITNLIMRPKVINSEMYSNAIDSCPIPA</sequence>
<evidence type="ECO:0000313" key="1">
    <source>
        <dbReference type="EMBL" id="KIR82674.1"/>
    </source>
</evidence>
<keyword evidence="2" id="KW-1185">Reference proteome</keyword>
<proteinExistence type="predicted"/>